<evidence type="ECO:0000313" key="2">
    <source>
        <dbReference type="WBParaSite" id="jg16861.1"/>
    </source>
</evidence>
<accession>A0A915D939</accession>
<sequence>MTYNPTENHLVMEQLQRFQLPFCNQLNAHPSVHYIKALQLGNYHTESQETLLFIAKNILQIAYPLKKLSSLRLVIIDEEYSNGGSQIDDFYCKRQNGSTLLLKILSRFNQANPLRNLEFDSLFYFSVENVMQYLRALTHLETFYCTIQRIFKIPPQERPTFQIQVTTFLQ</sequence>
<protein>
    <submittedName>
        <fullName evidence="2">Uncharacterized protein</fullName>
    </submittedName>
</protein>
<name>A0A915D939_9BILA</name>
<reference evidence="2" key="1">
    <citation type="submission" date="2022-11" db="UniProtKB">
        <authorList>
            <consortium name="WormBaseParasite"/>
        </authorList>
    </citation>
    <scope>IDENTIFICATION</scope>
</reference>
<dbReference type="AlphaFoldDB" id="A0A915D939"/>
<proteinExistence type="predicted"/>
<dbReference type="Proteomes" id="UP000887574">
    <property type="component" value="Unplaced"/>
</dbReference>
<keyword evidence="1" id="KW-1185">Reference proteome</keyword>
<evidence type="ECO:0000313" key="1">
    <source>
        <dbReference type="Proteomes" id="UP000887574"/>
    </source>
</evidence>
<organism evidence="1 2">
    <name type="scientific">Ditylenchus dipsaci</name>
    <dbReference type="NCBI Taxonomy" id="166011"/>
    <lineage>
        <taxon>Eukaryota</taxon>
        <taxon>Metazoa</taxon>
        <taxon>Ecdysozoa</taxon>
        <taxon>Nematoda</taxon>
        <taxon>Chromadorea</taxon>
        <taxon>Rhabditida</taxon>
        <taxon>Tylenchina</taxon>
        <taxon>Tylenchomorpha</taxon>
        <taxon>Sphaerularioidea</taxon>
        <taxon>Anguinidae</taxon>
        <taxon>Anguininae</taxon>
        <taxon>Ditylenchus</taxon>
    </lineage>
</organism>
<dbReference type="WBParaSite" id="jg16861.1">
    <property type="protein sequence ID" value="jg16861.1"/>
    <property type="gene ID" value="jg16861"/>
</dbReference>